<accession>A0A8T0HJG2</accession>
<evidence type="ECO:0000313" key="1">
    <source>
        <dbReference type="EMBL" id="KAG0570927.1"/>
    </source>
</evidence>
<organism evidence="1 2">
    <name type="scientific">Ceratodon purpureus</name>
    <name type="common">Fire moss</name>
    <name type="synonym">Dicranum purpureum</name>
    <dbReference type="NCBI Taxonomy" id="3225"/>
    <lineage>
        <taxon>Eukaryota</taxon>
        <taxon>Viridiplantae</taxon>
        <taxon>Streptophyta</taxon>
        <taxon>Embryophyta</taxon>
        <taxon>Bryophyta</taxon>
        <taxon>Bryophytina</taxon>
        <taxon>Bryopsida</taxon>
        <taxon>Dicranidae</taxon>
        <taxon>Pseudoditrichales</taxon>
        <taxon>Ditrichaceae</taxon>
        <taxon>Ceratodon</taxon>
    </lineage>
</organism>
<proteinExistence type="predicted"/>
<gene>
    <name evidence="1" type="ORF">KC19_6G197800</name>
</gene>
<evidence type="ECO:0000313" key="2">
    <source>
        <dbReference type="Proteomes" id="UP000822688"/>
    </source>
</evidence>
<dbReference type="AlphaFoldDB" id="A0A8T0HJG2"/>
<comment type="caution">
    <text evidence="1">The sequence shown here is derived from an EMBL/GenBank/DDBJ whole genome shotgun (WGS) entry which is preliminary data.</text>
</comment>
<keyword evidence="2" id="KW-1185">Reference proteome</keyword>
<name>A0A8T0HJG2_CERPU</name>
<sequence length="122" mass="13922">MVHWALCIFPRMVVLEKNVRSSGGLSFLFSTLHSSMARFSSHVSCCHVLYEFGVSYHFRALAYSSAHASSSCGSEFNSLYYCQVRVVCLASVQVPNLEVKYNRIMAHLKRDLFLGRFKWAPF</sequence>
<dbReference type="Proteomes" id="UP000822688">
    <property type="component" value="Chromosome 6"/>
</dbReference>
<dbReference type="EMBL" id="CM026427">
    <property type="protein sequence ID" value="KAG0570927.1"/>
    <property type="molecule type" value="Genomic_DNA"/>
</dbReference>
<protein>
    <submittedName>
        <fullName evidence="1">Uncharacterized protein</fullName>
    </submittedName>
</protein>
<reference evidence="1 2" key="1">
    <citation type="submission" date="2020-06" db="EMBL/GenBank/DDBJ databases">
        <title>WGS assembly of Ceratodon purpureus strain R40.</title>
        <authorList>
            <person name="Carey S.B."/>
            <person name="Jenkins J."/>
            <person name="Shu S."/>
            <person name="Lovell J.T."/>
            <person name="Sreedasyam A."/>
            <person name="Maumus F."/>
            <person name="Tiley G.P."/>
            <person name="Fernandez-Pozo N."/>
            <person name="Barry K."/>
            <person name="Chen C."/>
            <person name="Wang M."/>
            <person name="Lipzen A."/>
            <person name="Daum C."/>
            <person name="Saski C.A."/>
            <person name="Payton A.C."/>
            <person name="Mcbreen J.C."/>
            <person name="Conrad R.E."/>
            <person name="Kollar L.M."/>
            <person name="Olsson S."/>
            <person name="Huttunen S."/>
            <person name="Landis J.B."/>
            <person name="Wickett N.J."/>
            <person name="Johnson M.G."/>
            <person name="Rensing S.A."/>
            <person name="Grimwood J."/>
            <person name="Schmutz J."/>
            <person name="Mcdaniel S.F."/>
        </authorList>
    </citation>
    <scope>NUCLEOTIDE SEQUENCE [LARGE SCALE GENOMIC DNA]</scope>
    <source>
        <strain evidence="1 2">R40</strain>
    </source>
</reference>